<dbReference type="InterPro" id="IPR037099">
    <property type="entry name" value="Fum_R/Succ_DH_flav-like_C_sf"/>
</dbReference>
<dbReference type="SUPFAM" id="SSF56425">
    <property type="entry name" value="Succinate dehydrogenase/fumarate reductase flavoprotein, catalytic domain"/>
    <property type="match status" value="1"/>
</dbReference>
<sequence length="526" mass="57568">MKPAVIVADVLVIGGGQAALRASIEARRQGAKVVMVSKGQIGTGGSSAISDTVHSAILAPGDSAEIFYQDIVKGGKQVNKPELALALATDCTERVQELQQEFGVQLHFERELVTPGHSFPRRCYHKSGLGVSITRKLREYAEKIGVIFYEKTWIVDLLSDRGRMNPDGISGEGSAVAKGRILGAIGISSDEWMLFIAGNTILAAGGIGRIYAHSDNPIDITGEAIGMAWRHGAELQDMEFIQFYPYRLISPINIDLYTKLFAKGAVMRNEQGTRFLEGYPRKELETRDIVCYEMFKQGRVLLDISQVSDQDLKETSPRLHALLAKEYQGELVVQPVEHYSIGGISIDASGRTGLPGLYACGECTGGVHGANRLGGGALTEALVFGTRAGFAAVTEATTLEEGMVREVVREFVPSESPRSLLNPETKALMLAVRKHVQEIMWNQVGIERSLQGLEQAYTVLSKIAQKVRHHLPLLNMVQTASIVARSAYVRQESRGAHQVIDFPGERDEWRGNLIVHGEELTFRSLS</sequence>
<evidence type="ECO:0000256" key="4">
    <source>
        <dbReference type="ARBA" id="ARBA00012173"/>
    </source>
</evidence>
<dbReference type="GO" id="GO:0034628">
    <property type="term" value="P:'de novo' NAD+ biosynthetic process from L-aspartate"/>
    <property type="evidence" value="ECO:0007669"/>
    <property type="project" value="TreeGrafter"/>
</dbReference>
<dbReference type="SUPFAM" id="SSF46977">
    <property type="entry name" value="Succinate dehydrogenase/fumarate reductase flavoprotein C-terminal domain"/>
    <property type="match status" value="1"/>
</dbReference>
<keyword evidence="15" id="KW-1185">Reference proteome</keyword>
<evidence type="ECO:0000256" key="9">
    <source>
        <dbReference type="ARBA" id="ARBA00023002"/>
    </source>
</evidence>
<dbReference type="PRINTS" id="PR00368">
    <property type="entry name" value="FADPNR"/>
</dbReference>
<keyword evidence="6" id="KW-0285">Flavoprotein</keyword>
<feature type="domain" description="FAD-dependent oxidoreductase 2 FAD-binding" evidence="12">
    <location>
        <begin position="9"/>
        <end position="378"/>
    </location>
</feature>
<dbReference type="InterPro" id="IPR003953">
    <property type="entry name" value="FAD-dep_OxRdtase_2_FAD-bd"/>
</dbReference>
<dbReference type="Proteomes" id="UP000217785">
    <property type="component" value="Unassembled WGS sequence"/>
</dbReference>
<evidence type="ECO:0000256" key="8">
    <source>
        <dbReference type="ARBA" id="ARBA00022827"/>
    </source>
</evidence>
<dbReference type="EMBL" id="BDUF01000049">
    <property type="protein sequence ID" value="GAX90106.1"/>
    <property type="molecule type" value="Genomic_DNA"/>
</dbReference>
<dbReference type="Pfam" id="PF00890">
    <property type="entry name" value="FAD_binding_2"/>
    <property type="match status" value="1"/>
</dbReference>
<dbReference type="EC" id="1.4.3.16" evidence="4"/>
<evidence type="ECO:0000256" key="10">
    <source>
        <dbReference type="ARBA" id="ARBA00030386"/>
    </source>
</evidence>
<evidence type="ECO:0000256" key="6">
    <source>
        <dbReference type="ARBA" id="ARBA00022630"/>
    </source>
</evidence>
<dbReference type="InterPro" id="IPR005288">
    <property type="entry name" value="NadB"/>
</dbReference>
<dbReference type="Gene3D" id="1.20.58.100">
    <property type="entry name" value="Fumarate reductase/succinate dehydrogenase flavoprotein-like, C-terminal domain"/>
    <property type="match status" value="1"/>
</dbReference>
<keyword evidence="8" id="KW-0274">FAD</keyword>
<dbReference type="InterPro" id="IPR036188">
    <property type="entry name" value="FAD/NAD-bd_sf"/>
</dbReference>
<comment type="pathway">
    <text evidence="2">Cofactor biosynthesis; NAD(+) biosynthesis; iminoaspartate from L-aspartate (oxidase route): step 1/1.</text>
</comment>
<dbReference type="SUPFAM" id="SSF51905">
    <property type="entry name" value="FAD/NAD(P)-binding domain"/>
    <property type="match status" value="1"/>
</dbReference>
<evidence type="ECO:0000256" key="11">
    <source>
        <dbReference type="ARBA" id="ARBA00048305"/>
    </source>
</evidence>
<evidence type="ECO:0000256" key="7">
    <source>
        <dbReference type="ARBA" id="ARBA00022642"/>
    </source>
</evidence>
<keyword evidence="9" id="KW-0560">Oxidoreductase</keyword>
<gene>
    <name evidence="14" type="ORF">EFBL_1732</name>
</gene>
<dbReference type="PANTHER" id="PTHR42716:SF2">
    <property type="entry name" value="L-ASPARTATE OXIDASE, CHLOROPLASTIC"/>
    <property type="match status" value="1"/>
</dbReference>
<proteinExistence type="inferred from homology"/>
<dbReference type="Gene3D" id="3.50.50.60">
    <property type="entry name" value="FAD/NAD(P)-binding domain"/>
    <property type="match status" value="1"/>
</dbReference>
<accession>A0A292YLR5</accession>
<dbReference type="PRINTS" id="PR00411">
    <property type="entry name" value="PNDRDTASEI"/>
</dbReference>
<evidence type="ECO:0000256" key="5">
    <source>
        <dbReference type="ARBA" id="ARBA00021901"/>
    </source>
</evidence>
<protein>
    <recommendedName>
        <fullName evidence="5">L-aspartate oxidase</fullName>
        <ecNumber evidence="4">1.4.3.16</ecNumber>
    </recommendedName>
    <alternativeName>
        <fullName evidence="10">Quinolinate synthase B</fullName>
    </alternativeName>
</protein>
<evidence type="ECO:0000256" key="3">
    <source>
        <dbReference type="ARBA" id="ARBA00008562"/>
    </source>
</evidence>
<evidence type="ECO:0000256" key="2">
    <source>
        <dbReference type="ARBA" id="ARBA00004950"/>
    </source>
</evidence>
<dbReference type="AlphaFoldDB" id="A0A292YLR5"/>
<dbReference type="Gene3D" id="3.90.700.10">
    <property type="entry name" value="Succinate dehydrogenase/fumarate reductase flavoprotein, catalytic domain"/>
    <property type="match status" value="1"/>
</dbReference>
<dbReference type="UniPathway" id="UPA00253">
    <property type="reaction ID" value="UER00326"/>
</dbReference>
<organism evidence="14 15">
    <name type="scientific">Effusibacillus lacus</name>
    <dbReference type="NCBI Taxonomy" id="1348429"/>
    <lineage>
        <taxon>Bacteria</taxon>
        <taxon>Bacillati</taxon>
        <taxon>Bacillota</taxon>
        <taxon>Bacilli</taxon>
        <taxon>Bacillales</taxon>
        <taxon>Alicyclobacillaceae</taxon>
        <taxon>Effusibacillus</taxon>
    </lineage>
</organism>
<dbReference type="RefSeq" id="WP_096181818.1">
    <property type="nucleotide sequence ID" value="NZ_BDUF01000049.1"/>
</dbReference>
<dbReference type="InterPro" id="IPR027477">
    <property type="entry name" value="Succ_DH/fumarate_Rdtase_cat_sf"/>
</dbReference>
<comment type="similarity">
    <text evidence="3">Belongs to the FAD-dependent oxidoreductase 2 family. NadB subfamily.</text>
</comment>
<comment type="catalytic activity">
    <reaction evidence="11">
        <text>L-aspartate + O2 = iminosuccinate + H2O2</text>
        <dbReference type="Rhea" id="RHEA:25876"/>
        <dbReference type="ChEBI" id="CHEBI:15379"/>
        <dbReference type="ChEBI" id="CHEBI:16240"/>
        <dbReference type="ChEBI" id="CHEBI:29991"/>
        <dbReference type="ChEBI" id="CHEBI:77875"/>
        <dbReference type="EC" id="1.4.3.16"/>
    </reaction>
    <physiologicalReaction direction="left-to-right" evidence="11">
        <dbReference type="Rhea" id="RHEA:25877"/>
    </physiologicalReaction>
</comment>
<evidence type="ECO:0000256" key="1">
    <source>
        <dbReference type="ARBA" id="ARBA00001974"/>
    </source>
</evidence>
<comment type="caution">
    <text evidence="14">The sequence shown here is derived from an EMBL/GenBank/DDBJ whole genome shotgun (WGS) entry which is preliminary data.</text>
</comment>
<evidence type="ECO:0000259" key="12">
    <source>
        <dbReference type="Pfam" id="PF00890"/>
    </source>
</evidence>
<evidence type="ECO:0000259" key="13">
    <source>
        <dbReference type="Pfam" id="PF02910"/>
    </source>
</evidence>
<dbReference type="OrthoDB" id="9806724at2"/>
<dbReference type="PANTHER" id="PTHR42716">
    <property type="entry name" value="L-ASPARTATE OXIDASE"/>
    <property type="match status" value="1"/>
</dbReference>
<reference evidence="15" key="1">
    <citation type="submission" date="2017-07" db="EMBL/GenBank/DDBJ databases">
        <title>Draft genome sequence of Effusibacillus lacus strain skLN1.</title>
        <authorList>
            <person name="Watanabe M."/>
            <person name="Kojima H."/>
            <person name="Fukui M."/>
        </authorList>
    </citation>
    <scope>NUCLEOTIDE SEQUENCE [LARGE SCALE GENOMIC DNA]</scope>
    <source>
        <strain evidence="15">skLN1</strain>
    </source>
</reference>
<comment type="cofactor">
    <cofactor evidence="1">
        <name>FAD</name>
        <dbReference type="ChEBI" id="CHEBI:57692"/>
    </cofactor>
</comment>
<evidence type="ECO:0000313" key="15">
    <source>
        <dbReference type="Proteomes" id="UP000217785"/>
    </source>
</evidence>
<feature type="domain" description="Fumarate reductase/succinate dehydrogenase flavoprotein-like C-terminal" evidence="13">
    <location>
        <begin position="466"/>
        <end position="510"/>
    </location>
</feature>
<dbReference type="GO" id="GO:0033765">
    <property type="term" value="F:steroid dehydrogenase activity, acting on the CH-CH group of donors"/>
    <property type="evidence" value="ECO:0007669"/>
    <property type="project" value="UniProtKB-ARBA"/>
</dbReference>
<dbReference type="InterPro" id="IPR015939">
    <property type="entry name" value="Fum_Rdtase/Succ_DH_flav-like_C"/>
</dbReference>
<name>A0A292YLR5_9BACL</name>
<dbReference type="GO" id="GO:0008734">
    <property type="term" value="F:L-aspartate oxidase activity"/>
    <property type="evidence" value="ECO:0007669"/>
    <property type="project" value="UniProtKB-EC"/>
</dbReference>
<keyword evidence="7" id="KW-0662">Pyridine nucleotide biosynthesis</keyword>
<dbReference type="Pfam" id="PF02910">
    <property type="entry name" value="Succ_DH_flav_C"/>
    <property type="match status" value="1"/>
</dbReference>
<evidence type="ECO:0000313" key="14">
    <source>
        <dbReference type="EMBL" id="GAX90106.1"/>
    </source>
</evidence>